<dbReference type="PANTHER" id="PTHR33473">
    <property type="entry name" value="ATP-DEPENDENT CLP PROTEASE ADAPTER PROTEIN CLPS1, CHLOROPLASTIC"/>
    <property type="match status" value="1"/>
</dbReference>
<comment type="subunit">
    <text evidence="1">Binds to the N-terminal domain of the chaperone ClpA.</text>
</comment>
<dbReference type="AlphaFoldDB" id="A0A376BME4"/>
<keyword evidence="4" id="KW-1185">Reference proteome</keyword>
<protein>
    <recommendedName>
        <fullName evidence="1">ATP-dependent Clp protease adapter protein ClpS</fullName>
    </recommendedName>
</protein>
<dbReference type="PANTHER" id="PTHR33473:SF19">
    <property type="entry name" value="ATP-DEPENDENT CLP PROTEASE ADAPTER PROTEIN CLPS"/>
    <property type="match status" value="1"/>
</dbReference>
<feature type="domain" description="Adaptor protein ClpS core" evidence="2">
    <location>
        <begin position="16"/>
        <end position="94"/>
    </location>
</feature>
<evidence type="ECO:0000313" key="4">
    <source>
        <dbReference type="Proteomes" id="UP000254209"/>
    </source>
</evidence>
<comment type="function">
    <text evidence="1">Involved in the modulation of the specificity of the ClpAP-mediated ATP-dependent protein degradation.</text>
</comment>
<dbReference type="Pfam" id="PF02617">
    <property type="entry name" value="ClpS"/>
    <property type="match status" value="1"/>
</dbReference>
<evidence type="ECO:0000256" key="1">
    <source>
        <dbReference type="HAMAP-Rule" id="MF_00302"/>
    </source>
</evidence>
<dbReference type="HAMAP" id="MF_00302">
    <property type="entry name" value="ClpS"/>
    <property type="match status" value="1"/>
</dbReference>
<accession>A0A376BME4</accession>
<dbReference type="GO" id="GO:0006508">
    <property type="term" value="P:proteolysis"/>
    <property type="evidence" value="ECO:0007669"/>
    <property type="project" value="UniProtKB-UniRule"/>
</dbReference>
<dbReference type="Gene3D" id="3.30.1390.10">
    <property type="match status" value="1"/>
</dbReference>
<dbReference type="GO" id="GO:0030163">
    <property type="term" value="P:protein catabolic process"/>
    <property type="evidence" value="ECO:0007669"/>
    <property type="project" value="InterPro"/>
</dbReference>
<proteinExistence type="inferred from homology"/>
<dbReference type="EMBL" id="UFSO01000002">
    <property type="protein sequence ID" value="SSY70932.1"/>
    <property type="molecule type" value="Genomic_DNA"/>
</dbReference>
<comment type="similarity">
    <text evidence="1">Belongs to the ClpS family.</text>
</comment>
<dbReference type="SUPFAM" id="SSF54736">
    <property type="entry name" value="ClpS-like"/>
    <property type="match status" value="1"/>
</dbReference>
<dbReference type="STRING" id="1120980.GCA_000745955_01271"/>
<evidence type="ECO:0000259" key="2">
    <source>
        <dbReference type="Pfam" id="PF02617"/>
    </source>
</evidence>
<dbReference type="RefSeq" id="WP_051968505.1">
    <property type="nucleotide sequence ID" value="NZ_CP091519.2"/>
</dbReference>
<dbReference type="InterPro" id="IPR022935">
    <property type="entry name" value="ClpS"/>
</dbReference>
<keyword evidence="3" id="KW-0645">Protease</keyword>
<gene>
    <name evidence="1 3" type="primary">clpS</name>
    <name evidence="3" type="ORF">NCTC10283_01053</name>
</gene>
<dbReference type="InterPro" id="IPR003769">
    <property type="entry name" value="ClpS_core"/>
</dbReference>
<dbReference type="GO" id="GO:0008233">
    <property type="term" value="F:peptidase activity"/>
    <property type="evidence" value="ECO:0007669"/>
    <property type="project" value="UniProtKB-KW"/>
</dbReference>
<dbReference type="InterPro" id="IPR014719">
    <property type="entry name" value="Ribosomal_bL12_C/ClpS-like"/>
</dbReference>
<organism evidence="3 4">
    <name type="scientific">Alysiella crassa</name>
    <dbReference type="NCBI Taxonomy" id="153491"/>
    <lineage>
        <taxon>Bacteria</taxon>
        <taxon>Pseudomonadati</taxon>
        <taxon>Pseudomonadota</taxon>
        <taxon>Betaproteobacteria</taxon>
        <taxon>Neisseriales</taxon>
        <taxon>Neisseriaceae</taxon>
        <taxon>Alysiella</taxon>
    </lineage>
</organism>
<dbReference type="FunFam" id="3.30.1390.10:FF:000002">
    <property type="entry name" value="ATP-dependent Clp protease adapter protein ClpS"/>
    <property type="match status" value="1"/>
</dbReference>
<dbReference type="Proteomes" id="UP000254209">
    <property type="component" value="Unassembled WGS sequence"/>
</dbReference>
<name>A0A376BME4_9NEIS</name>
<sequence>MSPQSTLAPVRDQIAPPKRYGVFLHNDDYTTMDFVVEILTDIFRQPEQRAIAIMLQIHHQGKGLCGEYSRDIAETKQQQVLNRASEAGFPLLCTVEELS</sequence>
<reference evidence="3 4" key="1">
    <citation type="submission" date="2018-06" db="EMBL/GenBank/DDBJ databases">
        <authorList>
            <consortium name="Pathogen Informatics"/>
            <person name="Doyle S."/>
        </authorList>
    </citation>
    <scope>NUCLEOTIDE SEQUENCE [LARGE SCALE GENOMIC DNA]</scope>
    <source>
        <strain evidence="3 4">NCTC10283</strain>
    </source>
</reference>
<evidence type="ECO:0000313" key="3">
    <source>
        <dbReference type="EMBL" id="SSY70932.1"/>
    </source>
</evidence>
<keyword evidence="3" id="KW-0378">Hydrolase</keyword>
<dbReference type="OrthoDB" id="9796121at2"/>